<protein>
    <recommendedName>
        <fullName evidence="3">Terminal beta-(1-&gt;2)-arabinofuranosyltransferase C-terminal domain-containing protein</fullName>
    </recommendedName>
</protein>
<evidence type="ECO:0000256" key="2">
    <source>
        <dbReference type="SAM" id="Phobius"/>
    </source>
</evidence>
<feature type="transmembrane region" description="Helical" evidence="2">
    <location>
        <begin position="367"/>
        <end position="384"/>
    </location>
</feature>
<proteinExistence type="predicted"/>
<feature type="transmembrane region" description="Helical" evidence="2">
    <location>
        <begin position="82"/>
        <end position="99"/>
    </location>
</feature>
<accession>C7Q745</accession>
<feature type="domain" description="Terminal beta-(1-&gt;2)-arabinofuranosyltransferase C-terminal" evidence="3">
    <location>
        <begin position="507"/>
        <end position="620"/>
    </location>
</feature>
<feature type="transmembrane region" description="Helical" evidence="2">
    <location>
        <begin position="158"/>
        <end position="181"/>
    </location>
</feature>
<organism evidence="4 5">
    <name type="scientific">Catenulispora acidiphila (strain DSM 44928 / JCM 14897 / NBRC 102108 / NRRL B-24433 / ID139908)</name>
    <dbReference type="NCBI Taxonomy" id="479433"/>
    <lineage>
        <taxon>Bacteria</taxon>
        <taxon>Bacillati</taxon>
        <taxon>Actinomycetota</taxon>
        <taxon>Actinomycetes</taxon>
        <taxon>Catenulisporales</taxon>
        <taxon>Catenulisporaceae</taxon>
        <taxon>Catenulispora</taxon>
    </lineage>
</organism>
<dbReference type="AlphaFoldDB" id="C7Q745"/>
<evidence type="ECO:0000313" key="5">
    <source>
        <dbReference type="Proteomes" id="UP000000851"/>
    </source>
</evidence>
<dbReference type="STRING" id="479433.Caci_1208"/>
<dbReference type="CAZy" id="GT89">
    <property type="family name" value="Glycosyltransferase Family 89"/>
</dbReference>
<dbReference type="HOGENOM" id="CLU_423257_0_0_11"/>
<feature type="transmembrane region" description="Helical" evidence="2">
    <location>
        <begin position="337"/>
        <end position="355"/>
    </location>
</feature>
<dbReference type="FunCoup" id="C7Q745">
    <property type="interactions" value="12"/>
</dbReference>
<keyword evidence="2" id="KW-1133">Transmembrane helix</keyword>
<keyword evidence="2" id="KW-0812">Transmembrane</keyword>
<dbReference type="InParanoid" id="C7Q745"/>
<dbReference type="EMBL" id="CP001700">
    <property type="protein sequence ID" value="ACU70133.1"/>
    <property type="molecule type" value="Genomic_DNA"/>
</dbReference>
<feature type="transmembrane region" description="Helical" evidence="2">
    <location>
        <begin position="193"/>
        <end position="211"/>
    </location>
</feature>
<evidence type="ECO:0000256" key="1">
    <source>
        <dbReference type="SAM" id="MobiDB-lite"/>
    </source>
</evidence>
<dbReference type="KEGG" id="cai:Caci_1208"/>
<dbReference type="eggNOG" id="COG1807">
    <property type="taxonomic scope" value="Bacteria"/>
</dbReference>
<feature type="transmembrane region" description="Helical" evidence="2">
    <location>
        <begin position="396"/>
        <end position="429"/>
    </location>
</feature>
<keyword evidence="2" id="KW-0472">Membrane</keyword>
<name>C7Q745_CATAD</name>
<evidence type="ECO:0000313" key="4">
    <source>
        <dbReference type="EMBL" id="ACU70133.1"/>
    </source>
</evidence>
<feature type="compositionally biased region" description="Low complexity" evidence="1">
    <location>
        <begin position="44"/>
        <end position="54"/>
    </location>
</feature>
<dbReference type="Pfam" id="PF26371">
    <property type="entry name" value="AftB_C"/>
    <property type="match status" value="1"/>
</dbReference>
<dbReference type="InterPro" id="IPR058983">
    <property type="entry name" value="AftB_C"/>
</dbReference>
<dbReference type="Proteomes" id="UP000000851">
    <property type="component" value="Chromosome"/>
</dbReference>
<sequence length="641" mass="68249">MGNQGTDTGVPEGIGTDVSDAADVSDAVHEPAASGDPGSVGQQGTAAPTAGGETIPRQRRPLLDAVHPVRAVTAFHRRHHPVTLVAIAATTLAYAALAYHRRWIADDGMIAVRTVRQILAGHGPVYSPYERAETDTSTLWTLLLTIGGGVTGVDVARVAVLTGLLCAVGGVVSALFATARLHARLSAKPRRPLLPAGALLLLGVSPFWDFATSGLETGLEILWLGLCWLALVAWCAETPDTKRQYLVALLIGLAPLVRPEFALMEAVFAVAAWLLIRPGKRRTLLLFVTAQAFPLITEIFRAGYYGELVPLPALAKSADGSQWNRGWRYVEETLKGYFVWIPLAILLAAAIAHLMNKSALKSRTTTILLATPVTAGLLLGLYVVKVGGDFMHARMVLPVLFLLVLPVLVVPVTAVLVPAVTATAVWAAYCGSTYSVHFYDQKHAIAEDERVGYQQWTGRPNPETSAAYTNRERGIGEAIASWTAHGQHVLTSEGGIDVPLDPSLPFPFAVAAGRLGAAGAETPLRDEVVDTLGLANPLGAHLTVTTPGRPGHEKELPWAWILADYGDPAVVDTQEVLKGVSPQQVAAARHAMGCGALKELLDSTRQPMTFGRFWSNLAGAASRTALVVPADPFAAEKKFCR</sequence>
<feature type="transmembrane region" description="Helical" evidence="2">
    <location>
        <begin position="217"/>
        <end position="236"/>
    </location>
</feature>
<feature type="region of interest" description="Disordered" evidence="1">
    <location>
        <begin position="24"/>
        <end position="61"/>
    </location>
</feature>
<keyword evidence="5" id="KW-1185">Reference proteome</keyword>
<reference evidence="4 5" key="1">
    <citation type="journal article" date="2009" name="Stand. Genomic Sci.">
        <title>Complete genome sequence of Catenulispora acidiphila type strain (ID 139908).</title>
        <authorList>
            <person name="Copeland A."/>
            <person name="Lapidus A."/>
            <person name="Glavina Del Rio T."/>
            <person name="Nolan M."/>
            <person name="Lucas S."/>
            <person name="Chen F."/>
            <person name="Tice H."/>
            <person name="Cheng J.F."/>
            <person name="Bruce D."/>
            <person name="Goodwin L."/>
            <person name="Pitluck S."/>
            <person name="Mikhailova N."/>
            <person name="Pati A."/>
            <person name="Ivanova N."/>
            <person name="Mavromatis K."/>
            <person name="Chen A."/>
            <person name="Palaniappan K."/>
            <person name="Chain P."/>
            <person name="Land M."/>
            <person name="Hauser L."/>
            <person name="Chang Y.J."/>
            <person name="Jeffries C.D."/>
            <person name="Chertkov O."/>
            <person name="Brettin T."/>
            <person name="Detter J.C."/>
            <person name="Han C."/>
            <person name="Ali Z."/>
            <person name="Tindall B.J."/>
            <person name="Goker M."/>
            <person name="Bristow J."/>
            <person name="Eisen J.A."/>
            <person name="Markowitz V."/>
            <person name="Hugenholtz P."/>
            <person name="Kyrpides N.C."/>
            <person name="Klenk H.P."/>
        </authorList>
    </citation>
    <scope>NUCLEOTIDE SEQUENCE [LARGE SCALE GENOMIC DNA]</scope>
    <source>
        <strain evidence="5">DSM 44928 / JCM 14897 / NBRC 102108 / NRRL B-24433 / ID139908</strain>
    </source>
</reference>
<evidence type="ECO:0000259" key="3">
    <source>
        <dbReference type="Pfam" id="PF26371"/>
    </source>
</evidence>
<gene>
    <name evidence="4" type="ordered locus">Caci_1208</name>
</gene>